<gene>
    <name evidence="2" type="ORF">HPB48_017581</name>
</gene>
<name>A0A9J6GV61_HAELO</name>
<feature type="region of interest" description="Disordered" evidence="1">
    <location>
        <begin position="1"/>
        <end position="32"/>
    </location>
</feature>
<proteinExistence type="predicted"/>
<protein>
    <submittedName>
        <fullName evidence="2">Uncharacterized protein</fullName>
    </submittedName>
</protein>
<dbReference type="OrthoDB" id="10553844at2759"/>
<sequence>MIQETHSEEMENIPGYGWHHSLPSKRETSEGEGRGVCIFVRKGITIIEHELIGRTAIKNCSVEIVTGKKKESTYLWTSIATQNMASRNSMHCSTR</sequence>
<accession>A0A9J6GV61</accession>
<keyword evidence="3" id="KW-1185">Reference proteome</keyword>
<dbReference type="EMBL" id="JABSTR010000009">
    <property type="protein sequence ID" value="KAH9378769.1"/>
    <property type="molecule type" value="Genomic_DNA"/>
</dbReference>
<dbReference type="Proteomes" id="UP000821853">
    <property type="component" value="Unassembled WGS sequence"/>
</dbReference>
<reference evidence="2 3" key="1">
    <citation type="journal article" date="2020" name="Cell">
        <title>Large-Scale Comparative Analyses of Tick Genomes Elucidate Their Genetic Diversity and Vector Capacities.</title>
        <authorList>
            <consortium name="Tick Genome and Microbiome Consortium (TIGMIC)"/>
            <person name="Jia N."/>
            <person name="Wang J."/>
            <person name="Shi W."/>
            <person name="Du L."/>
            <person name="Sun Y."/>
            <person name="Zhan W."/>
            <person name="Jiang J.F."/>
            <person name="Wang Q."/>
            <person name="Zhang B."/>
            <person name="Ji P."/>
            <person name="Bell-Sakyi L."/>
            <person name="Cui X.M."/>
            <person name="Yuan T.T."/>
            <person name="Jiang B.G."/>
            <person name="Yang W.F."/>
            <person name="Lam T.T."/>
            <person name="Chang Q.C."/>
            <person name="Ding S.J."/>
            <person name="Wang X.J."/>
            <person name="Zhu J.G."/>
            <person name="Ruan X.D."/>
            <person name="Zhao L."/>
            <person name="Wei J.T."/>
            <person name="Ye R.Z."/>
            <person name="Que T.C."/>
            <person name="Du C.H."/>
            <person name="Zhou Y.H."/>
            <person name="Cheng J.X."/>
            <person name="Dai P.F."/>
            <person name="Guo W.B."/>
            <person name="Han X.H."/>
            <person name="Huang E.J."/>
            <person name="Li L.F."/>
            <person name="Wei W."/>
            <person name="Gao Y.C."/>
            <person name="Liu J.Z."/>
            <person name="Shao H.Z."/>
            <person name="Wang X."/>
            <person name="Wang C.C."/>
            <person name="Yang T.C."/>
            <person name="Huo Q.B."/>
            <person name="Li W."/>
            <person name="Chen H.Y."/>
            <person name="Chen S.E."/>
            <person name="Zhou L.G."/>
            <person name="Ni X.B."/>
            <person name="Tian J.H."/>
            <person name="Sheng Y."/>
            <person name="Liu T."/>
            <person name="Pan Y.S."/>
            <person name="Xia L.Y."/>
            <person name="Li J."/>
            <person name="Zhao F."/>
            <person name="Cao W.C."/>
        </authorList>
    </citation>
    <scope>NUCLEOTIDE SEQUENCE [LARGE SCALE GENOMIC DNA]</scope>
    <source>
        <strain evidence="2">HaeL-2018</strain>
    </source>
</reference>
<dbReference type="AlphaFoldDB" id="A0A9J6GV61"/>
<dbReference type="VEuPathDB" id="VectorBase:HLOH_041682"/>
<evidence type="ECO:0000313" key="3">
    <source>
        <dbReference type="Proteomes" id="UP000821853"/>
    </source>
</evidence>
<evidence type="ECO:0000256" key="1">
    <source>
        <dbReference type="SAM" id="MobiDB-lite"/>
    </source>
</evidence>
<dbReference type="OMA" id="WTSIATQ"/>
<comment type="caution">
    <text evidence="2">The sequence shown here is derived from an EMBL/GenBank/DDBJ whole genome shotgun (WGS) entry which is preliminary data.</text>
</comment>
<organism evidence="2 3">
    <name type="scientific">Haemaphysalis longicornis</name>
    <name type="common">Bush tick</name>
    <dbReference type="NCBI Taxonomy" id="44386"/>
    <lineage>
        <taxon>Eukaryota</taxon>
        <taxon>Metazoa</taxon>
        <taxon>Ecdysozoa</taxon>
        <taxon>Arthropoda</taxon>
        <taxon>Chelicerata</taxon>
        <taxon>Arachnida</taxon>
        <taxon>Acari</taxon>
        <taxon>Parasitiformes</taxon>
        <taxon>Ixodida</taxon>
        <taxon>Ixodoidea</taxon>
        <taxon>Ixodidae</taxon>
        <taxon>Haemaphysalinae</taxon>
        <taxon>Haemaphysalis</taxon>
    </lineage>
</organism>
<evidence type="ECO:0000313" key="2">
    <source>
        <dbReference type="EMBL" id="KAH9378769.1"/>
    </source>
</evidence>